<sequence>MDENKIEKLLYEIGNESIEAPEQLISKTKDYIQYEPLIYAIPLSFIVNLLFIIGMVYFYMSYINLKYFYLIINITFTISNAVIAVFLLLFFKFNKLID</sequence>
<comment type="caution">
    <text evidence="2">The sequence shown here is derived from an EMBL/GenBank/DDBJ whole genome shotgun (WGS) entry which is preliminary data.</text>
</comment>
<dbReference type="EMBL" id="BAAACF010000001">
    <property type="protein sequence ID" value="GAA0725694.1"/>
    <property type="molecule type" value="Genomic_DNA"/>
</dbReference>
<dbReference type="RefSeq" id="WP_343769478.1">
    <property type="nucleotide sequence ID" value="NZ_BAAACF010000001.1"/>
</dbReference>
<reference evidence="3" key="1">
    <citation type="journal article" date="2019" name="Int. J. Syst. Evol. Microbiol.">
        <title>The Global Catalogue of Microorganisms (GCM) 10K type strain sequencing project: providing services to taxonomists for standard genome sequencing and annotation.</title>
        <authorList>
            <consortium name="The Broad Institute Genomics Platform"/>
            <consortium name="The Broad Institute Genome Sequencing Center for Infectious Disease"/>
            <person name="Wu L."/>
            <person name="Ma J."/>
        </authorList>
    </citation>
    <scope>NUCLEOTIDE SEQUENCE [LARGE SCALE GENOMIC DNA]</scope>
    <source>
        <strain evidence="3">JCM 1405</strain>
    </source>
</reference>
<keyword evidence="3" id="KW-1185">Reference proteome</keyword>
<evidence type="ECO:0000256" key="1">
    <source>
        <dbReference type="SAM" id="Phobius"/>
    </source>
</evidence>
<keyword evidence="1" id="KW-0472">Membrane</keyword>
<dbReference type="Proteomes" id="UP001500339">
    <property type="component" value="Unassembled WGS sequence"/>
</dbReference>
<organism evidence="2 3">
    <name type="scientific">Clostridium malenominatum</name>
    <dbReference type="NCBI Taxonomy" id="1539"/>
    <lineage>
        <taxon>Bacteria</taxon>
        <taxon>Bacillati</taxon>
        <taxon>Bacillota</taxon>
        <taxon>Clostridia</taxon>
        <taxon>Eubacteriales</taxon>
        <taxon>Clostridiaceae</taxon>
        <taxon>Clostridium</taxon>
    </lineage>
</organism>
<proteinExistence type="predicted"/>
<accession>A0ABP3U6X6</accession>
<gene>
    <name evidence="2" type="ORF">GCM10008905_21460</name>
</gene>
<feature type="transmembrane region" description="Helical" evidence="1">
    <location>
        <begin position="37"/>
        <end position="60"/>
    </location>
</feature>
<name>A0ABP3U6X6_9CLOT</name>
<keyword evidence="1" id="KW-0812">Transmembrane</keyword>
<keyword evidence="1" id="KW-1133">Transmembrane helix</keyword>
<evidence type="ECO:0000313" key="2">
    <source>
        <dbReference type="EMBL" id="GAA0725694.1"/>
    </source>
</evidence>
<evidence type="ECO:0000313" key="3">
    <source>
        <dbReference type="Proteomes" id="UP001500339"/>
    </source>
</evidence>
<feature type="transmembrane region" description="Helical" evidence="1">
    <location>
        <begin position="66"/>
        <end position="91"/>
    </location>
</feature>
<protein>
    <submittedName>
        <fullName evidence="2">Uncharacterized protein</fullName>
    </submittedName>
</protein>